<name>A0ABZ0A2H4_9ACTN</name>
<feature type="region of interest" description="Disordered" evidence="1">
    <location>
        <begin position="379"/>
        <end position="418"/>
    </location>
</feature>
<gene>
    <name evidence="4" type="ORF">RMN56_10650</name>
</gene>
<dbReference type="InterPro" id="IPR000601">
    <property type="entry name" value="PKD_dom"/>
</dbReference>
<dbReference type="InterPro" id="IPR008999">
    <property type="entry name" value="Actin-crosslinking"/>
</dbReference>
<dbReference type="Pfam" id="PF13229">
    <property type="entry name" value="Beta_helix"/>
    <property type="match status" value="1"/>
</dbReference>
<dbReference type="SUPFAM" id="SSF49299">
    <property type="entry name" value="PKD domain"/>
    <property type="match status" value="1"/>
</dbReference>
<dbReference type="CDD" id="cd00146">
    <property type="entry name" value="PKD"/>
    <property type="match status" value="1"/>
</dbReference>
<dbReference type="SUPFAM" id="SSF51126">
    <property type="entry name" value="Pectin lyase-like"/>
    <property type="match status" value="1"/>
</dbReference>
<evidence type="ECO:0000256" key="1">
    <source>
        <dbReference type="SAM" id="MobiDB-lite"/>
    </source>
</evidence>
<dbReference type="Gene3D" id="2.80.10.50">
    <property type="match status" value="2"/>
</dbReference>
<organism evidence="4 5">
    <name type="scientific">Micromonospora halotolerans</name>
    <dbReference type="NCBI Taxonomy" id="709879"/>
    <lineage>
        <taxon>Bacteria</taxon>
        <taxon>Bacillati</taxon>
        <taxon>Actinomycetota</taxon>
        <taxon>Actinomycetes</taxon>
        <taxon>Micromonosporales</taxon>
        <taxon>Micromonosporaceae</taxon>
        <taxon>Micromonospora</taxon>
    </lineage>
</organism>
<proteinExistence type="predicted"/>
<dbReference type="Proteomes" id="UP001303001">
    <property type="component" value="Chromosome"/>
</dbReference>
<keyword evidence="2" id="KW-0732">Signal</keyword>
<dbReference type="EMBL" id="CP134876">
    <property type="protein sequence ID" value="WNM41761.1"/>
    <property type="molecule type" value="Genomic_DNA"/>
</dbReference>
<dbReference type="SMART" id="SM00089">
    <property type="entry name" value="PKD"/>
    <property type="match status" value="1"/>
</dbReference>
<evidence type="ECO:0000313" key="4">
    <source>
        <dbReference type="EMBL" id="WNM41761.1"/>
    </source>
</evidence>
<evidence type="ECO:0000256" key="2">
    <source>
        <dbReference type="SAM" id="SignalP"/>
    </source>
</evidence>
<dbReference type="InterPro" id="IPR022409">
    <property type="entry name" value="PKD/Chitinase_dom"/>
</dbReference>
<keyword evidence="5" id="KW-1185">Reference proteome</keyword>
<evidence type="ECO:0000313" key="5">
    <source>
        <dbReference type="Proteomes" id="UP001303001"/>
    </source>
</evidence>
<sequence>MRHSSVAGLTALALTGGSLLSLATPAQAADAAVLYVRKMSTACSDTGAGTLAQPYCSIAPAVARVTAGQTVDVGQGSYPERVTVASSGTPDQPITILASNVATLSGPSAGFVIDGQHDIVLQNLRVDKAVDVPALDLRNAAGIRIQGGSYAMADAPTAPAVRLTGVARSTLKNLAVSGKKLVGGMVLDASTTGVVVSSSFVSTSSSSNLLHTDHTVGIRVDGPGNTLLNDIVTGFTDAGVVIGPDADDMVLANNQVNSSGGVGIHNRGASGTAITNNTVRDHCLDGIRVDGASAGVSVQNNVLISNGLGTQDYCDSTADPTAEIGVYDDAGKTTTIDYNNTTHGFTPAGTNYSWNGTRMSLESFRSVSGQAAHDKNTAYTADAQDSANSAAPGYQTTDRTGAARADNPAVPNTGAGPIAYADRGATEALGTPVANVDPRLDLGASSVTLDASASTPGYVPLTSYVFDFGDGTVVTESTPVASHTYAAVGTYQVSVTVSGSDDRAATSTQNVSVLRRTGTIGLLSLYNLRYAASATAGQGVVADQLTLGASGQFDLADAGNGQVALFSRATRRYLGNGGSVLPLRTDVTANEKFDLVRNSDGTVSLGNGGTYVSNPSGTAPLTVVATTIGTREKFYRVNVAEADRSFKAGANGKYVTAESAGAKPLIASRTSVGPWERFDLADLGNGQVGVFAHANNRFVCADNAGLNPLIANRTSAGAWETFTLIRNADGTVSLKATVNSRYVTADSGGAKPLIANRTAIGPWEKFTLGG</sequence>
<feature type="signal peptide" evidence="2">
    <location>
        <begin position="1"/>
        <end position="28"/>
    </location>
</feature>
<dbReference type="InterPro" id="IPR011050">
    <property type="entry name" value="Pectin_lyase_fold/virulence"/>
</dbReference>
<feature type="chain" id="PRO_5047313850" evidence="2">
    <location>
        <begin position="29"/>
        <end position="770"/>
    </location>
</feature>
<dbReference type="Gene3D" id="2.160.20.10">
    <property type="entry name" value="Single-stranded right-handed beta-helix, Pectin lyase-like"/>
    <property type="match status" value="1"/>
</dbReference>
<dbReference type="CDD" id="cd00257">
    <property type="entry name" value="beta-trefoil_FSCN-like"/>
    <property type="match status" value="2"/>
</dbReference>
<evidence type="ECO:0000259" key="3">
    <source>
        <dbReference type="PROSITE" id="PS50093"/>
    </source>
</evidence>
<dbReference type="InterPro" id="IPR012334">
    <property type="entry name" value="Pectin_lyas_fold"/>
</dbReference>
<accession>A0ABZ0A2H4</accession>
<dbReference type="SUPFAM" id="SSF50405">
    <property type="entry name" value="Actin-crosslinking proteins"/>
    <property type="match status" value="2"/>
</dbReference>
<dbReference type="RefSeq" id="WP_313723657.1">
    <property type="nucleotide sequence ID" value="NZ_CP134876.1"/>
</dbReference>
<dbReference type="InterPro" id="IPR006626">
    <property type="entry name" value="PbH1"/>
</dbReference>
<dbReference type="InterPro" id="IPR039448">
    <property type="entry name" value="Beta_helix"/>
</dbReference>
<dbReference type="PROSITE" id="PS50093">
    <property type="entry name" value="PKD"/>
    <property type="match status" value="1"/>
</dbReference>
<dbReference type="Pfam" id="PF18911">
    <property type="entry name" value="PKD_4"/>
    <property type="match status" value="1"/>
</dbReference>
<dbReference type="Gene3D" id="2.60.40.10">
    <property type="entry name" value="Immunoglobulins"/>
    <property type="match status" value="1"/>
</dbReference>
<feature type="compositionally biased region" description="Polar residues" evidence="1">
    <location>
        <begin position="379"/>
        <end position="399"/>
    </location>
</feature>
<protein>
    <submittedName>
        <fullName evidence="4">PKD domain-containing protein</fullName>
    </submittedName>
</protein>
<dbReference type="InterPro" id="IPR035986">
    <property type="entry name" value="PKD_dom_sf"/>
</dbReference>
<dbReference type="PANTHER" id="PTHR10551:SF13">
    <property type="entry name" value="GLUCAN 1,3-BETA-GLUCOSIDASE ARB_04467-RELATED"/>
    <property type="match status" value="1"/>
</dbReference>
<dbReference type="InterPro" id="IPR010431">
    <property type="entry name" value="Fascin"/>
</dbReference>
<dbReference type="PANTHER" id="PTHR10551">
    <property type="entry name" value="FASCIN"/>
    <property type="match status" value="1"/>
</dbReference>
<feature type="domain" description="PKD" evidence="3">
    <location>
        <begin position="460"/>
        <end position="520"/>
    </location>
</feature>
<dbReference type="SMART" id="SM00710">
    <property type="entry name" value="PbH1"/>
    <property type="match status" value="5"/>
</dbReference>
<dbReference type="InterPro" id="IPR013783">
    <property type="entry name" value="Ig-like_fold"/>
</dbReference>
<reference evidence="4 5" key="1">
    <citation type="submission" date="2023-09" db="EMBL/GenBank/DDBJ databases">
        <title>Micromonospora halotolerans DSM 45598 genome sequence.</title>
        <authorList>
            <person name="Mo P."/>
        </authorList>
    </citation>
    <scope>NUCLEOTIDE SEQUENCE [LARGE SCALE GENOMIC DNA]</scope>
    <source>
        <strain evidence="4 5">DSM 45598</strain>
    </source>
</reference>